<gene>
    <name evidence="4" type="ORF">GALMADRAFT_258135</name>
</gene>
<name>A0A067S9E5_GALM3</name>
<evidence type="ECO:0000313" key="5">
    <source>
        <dbReference type="Proteomes" id="UP000027222"/>
    </source>
</evidence>
<dbReference type="AlphaFoldDB" id="A0A067S9E5"/>
<dbReference type="Proteomes" id="UP000027222">
    <property type="component" value="Unassembled WGS sequence"/>
</dbReference>
<organism evidence="4 5">
    <name type="scientific">Galerina marginata (strain CBS 339.88)</name>
    <dbReference type="NCBI Taxonomy" id="685588"/>
    <lineage>
        <taxon>Eukaryota</taxon>
        <taxon>Fungi</taxon>
        <taxon>Dikarya</taxon>
        <taxon>Basidiomycota</taxon>
        <taxon>Agaricomycotina</taxon>
        <taxon>Agaricomycetes</taxon>
        <taxon>Agaricomycetidae</taxon>
        <taxon>Agaricales</taxon>
        <taxon>Agaricineae</taxon>
        <taxon>Strophariaceae</taxon>
        <taxon>Galerina</taxon>
    </lineage>
</organism>
<feature type="compositionally biased region" description="Basic residues" evidence="2">
    <location>
        <begin position="799"/>
        <end position="811"/>
    </location>
</feature>
<feature type="domain" description="Nephrocystin 3-like N-terminal" evidence="3">
    <location>
        <begin position="80"/>
        <end position="234"/>
    </location>
</feature>
<reference evidence="5" key="1">
    <citation type="journal article" date="2014" name="Proc. Natl. Acad. Sci. U.S.A.">
        <title>Extensive sampling of basidiomycete genomes demonstrates inadequacy of the white-rot/brown-rot paradigm for wood decay fungi.</title>
        <authorList>
            <person name="Riley R."/>
            <person name="Salamov A.A."/>
            <person name="Brown D.W."/>
            <person name="Nagy L.G."/>
            <person name="Floudas D."/>
            <person name="Held B.W."/>
            <person name="Levasseur A."/>
            <person name="Lombard V."/>
            <person name="Morin E."/>
            <person name="Otillar R."/>
            <person name="Lindquist E.A."/>
            <person name="Sun H."/>
            <person name="LaButti K.M."/>
            <person name="Schmutz J."/>
            <person name="Jabbour D."/>
            <person name="Luo H."/>
            <person name="Baker S.E."/>
            <person name="Pisabarro A.G."/>
            <person name="Walton J.D."/>
            <person name="Blanchette R.A."/>
            <person name="Henrissat B."/>
            <person name="Martin F."/>
            <person name="Cullen D."/>
            <person name="Hibbett D.S."/>
            <person name="Grigoriev I.V."/>
        </authorList>
    </citation>
    <scope>NUCLEOTIDE SEQUENCE [LARGE SCALE GENOMIC DNA]</scope>
    <source>
        <strain evidence="5">CBS 339.88</strain>
    </source>
</reference>
<accession>A0A067S9E5</accession>
<evidence type="ECO:0000256" key="1">
    <source>
        <dbReference type="ARBA" id="ARBA00022737"/>
    </source>
</evidence>
<dbReference type="InterPro" id="IPR027417">
    <property type="entry name" value="P-loop_NTPase"/>
</dbReference>
<sequence>MYSNSNVVVTGGHATYVAGNAVNHFGHSRPGFERLEKQVAAEALHNSGEVSDQPKCHPGTRVAILEYLETWAMAIIFTYPIIWLHGPAGSGKSSILRTIAQILFDRGHLLGSFFFFRSAIGRNSSERFIATIAYQLAVSIPPTRSYIEEAIERNPLVFSLSLWDQAQVLIVSPILAFRQGNRDPSFDPRQFPRVIVVDGLDECNDPSKQCEILQVLCRVLRSLSMPFAVLVASRPEHHIRGAFDLGNLNRSSSRLGLDNSYNPDADIRKYLVESFGAIHQNHPLKSCLSMYSSWPPRDVVSKLVAKASGQFIYAATIHKFISSPRHNPAKRLEMILGTLDAGNLKPFQQLDNLYSMIFTTIDPDDLPDTLRILGVFLVPFTDGRFKTPKFLQRLFKLDAGEIQRLFFDLESLLTVDGEKEARFFHASLGDYLFDSSRSAQFWIEPAKVYADLARHSIIQISRRKSNELKEFFYLNSFLFFSKASATLELRQAIKSCDLKNLIDFSQWSLRTSKLESSANIFSDITPTLLQAIRNSTLSDANRLYLHKLAEYGKLIRPRLQFYFQDFALTQLLISAASVDVEDNERRGHYEALRYLFQVSIDTWYLQEKKHGIYLQISSVALMQVVRELIDGESASSIGCFVDGNQYAAVALYLMKYMTQEPQISAKGNIRQSDAPSAKEIKHLIERVSKILPAVLSKSSVRQDILDFINGNMQSTPGLASSSMKAALGAYISRANAYMTTVNNGNSSRLATTGIRLMTDGIVGNEDASSTPGIDNGDDVLLWSSNSPSMSARNLDNSRLTHRSVGHSRRSARGLAVNQDTPSHSPGQDFRSITAEDTMPIAREGPAEQRTYAGRSSGAMDSQLFHARTKRRH</sequence>
<dbReference type="PANTHER" id="PTHR10039:SF14">
    <property type="entry name" value="NACHT DOMAIN-CONTAINING PROTEIN"/>
    <property type="match status" value="1"/>
</dbReference>
<dbReference type="PANTHER" id="PTHR10039">
    <property type="entry name" value="AMELOGENIN"/>
    <property type="match status" value="1"/>
</dbReference>
<dbReference type="SUPFAM" id="SSF52540">
    <property type="entry name" value="P-loop containing nucleoside triphosphate hydrolases"/>
    <property type="match status" value="1"/>
</dbReference>
<feature type="region of interest" description="Disordered" evidence="2">
    <location>
        <begin position="790"/>
        <end position="872"/>
    </location>
</feature>
<dbReference type="Gene3D" id="3.40.50.300">
    <property type="entry name" value="P-loop containing nucleotide triphosphate hydrolases"/>
    <property type="match status" value="1"/>
</dbReference>
<evidence type="ECO:0000313" key="4">
    <source>
        <dbReference type="EMBL" id="KDR67515.1"/>
    </source>
</evidence>
<dbReference type="Pfam" id="PF24883">
    <property type="entry name" value="NPHP3_N"/>
    <property type="match status" value="1"/>
</dbReference>
<keyword evidence="5" id="KW-1185">Reference proteome</keyword>
<dbReference type="OrthoDB" id="538223at2759"/>
<dbReference type="EMBL" id="KL142414">
    <property type="protein sequence ID" value="KDR67515.1"/>
    <property type="molecule type" value="Genomic_DNA"/>
</dbReference>
<dbReference type="InterPro" id="IPR056884">
    <property type="entry name" value="NPHP3-like_N"/>
</dbReference>
<keyword evidence="1" id="KW-0677">Repeat</keyword>
<protein>
    <recommendedName>
        <fullName evidence="3">Nephrocystin 3-like N-terminal domain-containing protein</fullName>
    </recommendedName>
</protein>
<evidence type="ECO:0000259" key="3">
    <source>
        <dbReference type="Pfam" id="PF24883"/>
    </source>
</evidence>
<evidence type="ECO:0000256" key="2">
    <source>
        <dbReference type="SAM" id="MobiDB-lite"/>
    </source>
</evidence>
<proteinExistence type="predicted"/>
<dbReference type="HOGENOM" id="CLU_000288_6_10_1"/>